<keyword evidence="5" id="KW-1185">Reference proteome</keyword>
<feature type="domain" description="Glucose/Sorbosone dehydrogenase" evidence="3">
    <location>
        <begin position="83"/>
        <end position="364"/>
    </location>
</feature>
<dbReference type="RefSeq" id="WP_094404259.1">
    <property type="nucleotide sequence ID" value="NZ_NMVO01000001.1"/>
</dbReference>
<dbReference type="InterPro" id="IPR012938">
    <property type="entry name" value="Glc/Sorbosone_DH"/>
</dbReference>
<gene>
    <name evidence="4" type="ORF">CGZ94_00295</name>
</gene>
<evidence type="ECO:0000256" key="1">
    <source>
        <dbReference type="SAM" id="MobiDB-lite"/>
    </source>
</evidence>
<evidence type="ECO:0000259" key="3">
    <source>
        <dbReference type="Pfam" id="PF07995"/>
    </source>
</evidence>
<sequence>MAVSPTHLIAGTAAALLLAGCSAPSPGTAPSPAPPASTTGPAGPTESPSPTPSPAPTTSTAAPSPTPTPTAPPLPVGDFETDLDVPWGLARLPDGSVLVTLRDQARISRVSLGESSSLGQVPGVQPSGEGGLHGIAVDPQDPQVVFVHYRAANDNRVARLRLTGNRFTVERVIVDGMPAASIHNGGRLAFGPDGYLYIATGDGNRTANSQNPDSLGGKILRVDRDGNPAPGNPFGTRVWTLGHRNVQGMAWDEQGTMYASEFGQNTWDELNKIEPGKNYGWPRVEGMGNDPAYTNPLRVWSTDEASPSGLAYLNGSLYMAALRGQGVWRIPLAGGEPEKLLTNLGRIRTVEPTGDGGLFVVTSNTFRGSPRSGDDRIIVWRP</sequence>
<dbReference type="Pfam" id="PF07995">
    <property type="entry name" value="GSDH"/>
    <property type="match status" value="1"/>
</dbReference>
<dbReference type="PANTHER" id="PTHR19328:SF13">
    <property type="entry name" value="HIPL1 PROTEIN"/>
    <property type="match status" value="1"/>
</dbReference>
<organism evidence="4 5">
    <name type="scientific">Enemella evansiae</name>
    <dbReference type="NCBI Taxonomy" id="2016499"/>
    <lineage>
        <taxon>Bacteria</taxon>
        <taxon>Bacillati</taxon>
        <taxon>Actinomycetota</taxon>
        <taxon>Actinomycetes</taxon>
        <taxon>Propionibacteriales</taxon>
        <taxon>Propionibacteriaceae</taxon>
        <taxon>Enemella</taxon>
    </lineage>
</organism>
<accession>A0A4R6LV74</accession>
<comment type="caution">
    <text evidence="4">The sequence shown here is derived from an EMBL/GenBank/DDBJ whole genome shotgun (WGS) entry which is preliminary data.</text>
</comment>
<evidence type="ECO:0000256" key="2">
    <source>
        <dbReference type="SAM" id="SignalP"/>
    </source>
</evidence>
<feature type="chain" id="PRO_5041060029" evidence="2">
    <location>
        <begin position="30"/>
        <end position="382"/>
    </location>
</feature>
<feature type="compositionally biased region" description="Pro residues" evidence="1">
    <location>
        <begin position="64"/>
        <end position="75"/>
    </location>
</feature>
<protein>
    <submittedName>
        <fullName evidence="4">Glucose sorbosone dehydrogenase</fullName>
    </submittedName>
</protein>
<feature type="region of interest" description="Disordered" evidence="1">
    <location>
        <begin position="20"/>
        <end position="79"/>
    </location>
</feature>
<dbReference type="InterPro" id="IPR011042">
    <property type="entry name" value="6-blade_b-propeller_TolB-like"/>
</dbReference>
<feature type="compositionally biased region" description="Low complexity" evidence="1">
    <location>
        <begin position="36"/>
        <end position="46"/>
    </location>
</feature>
<dbReference type="Gene3D" id="2.120.10.30">
    <property type="entry name" value="TolB, C-terminal domain"/>
    <property type="match status" value="1"/>
</dbReference>
<reference evidence="4 5" key="1">
    <citation type="submission" date="2017-07" db="EMBL/GenBank/DDBJ databases">
        <title>Draft whole genome sequences of clinical Proprionibacteriaceae strains.</title>
        <authorList>
            <person name="Bernier A.-M."/>
            <person name="Bernard K."/>
            <person name="Domingo M.-C."/>
        </authorList>
    </citation>
    <scope>NUCLEOTIDE SEQUENCE [LARGE SCALE GENOMIC DNA]</scope>
    <source>
        <strain evidence="4 5">NML 030167</strain>
    </source>
</reference>
<dbReference type="Proteomes" id="UP000215896">
    <property type="component" value="Unassembled WGS sequence"/>
</dbReference>
<evidence type="ECO:0000313" key="5">
    <source>
        <dbReference type="Proteomes" id="UP000215896"/>
    </source>
</evidence>
<dbReference type="SUPFAM" id="SSF50952">
    <property type="entry name" value="Soluble quinoprotein glucose dehydrogenase"/>
    <property type="match status" value="1"/>
</dbReference>
<accession>A0A255GNJ6</accession>
<name>A0A255GNJ6_9ACTN</name>
<dbReference type="AlphaFoldDB" id="A0A255GNJ6"/>
<dbReference type="PANTHER" id="PTHR19328">
    <property type="entry name" value="HEDGEHOG-INTERACTING PROTEIN"/>
    <property type="match status" value="1"/>
</dbReference>
<proteinExistence type="predicted"/>
<evidence type="ECO:0000313" key="4">
    <source>
        <dbReference type="EMBL" id="OYO17390.1"/>
    </source>
</evidence>
<dbReference type="EMBL" id="NMVO01000001">
    <property type="protein sequence ID" value="OYO17390.1"/>
    <property type="molecule type" value="Genomic_DNA"/>
</dbReference>
<feature type="signal peptide" evidence="2">
    <location>
        <begin position="1"/>
        <end position="29"/>
    </location>
</feature>
<keyword evidence="2" id="KW-0732">Signal</keyword>
<dbReference type="OrthoDB" id="9770043at2"/>
<dbReference type="InterPro" id="IPR011041">
    <property type="entry name" value="Quinoprot_gluc/sorb_DH_b-prop"/>
</dbReference>